<feature type="transmembrane region" description="Helical" evidence="1">
    <location>
        <begin position="51"/>
        <end position="70"/>
    </location>
</feature>
<dbReference type="EMBL" id="JAJSOF020000015">
    <property type="protein sequence ID" value="KAJ4441912.1"/>
    <property type="molecule type" value="Genomic_DNA"/>
</dbReference>
<dbReference type="Proteomes" id="UP001148838">
    <property type="component" value="Unassembled WGS sequence"/>
</dbReference>
<keyword evidence="1" id="KW-0472">Membrane</keyword>
<feature type="transmembrane region" description="Helical" evidence="1">
    <location>
        <begin position="76"/>
        <end position="96"/>
    </location>
</feature>
<comment type="caution">
    <text evidence="2">The sequence shown here is derived from an EMBL/GenBank/DDBJ whole genome shotgun (WGS) entry which is preliminary data.</text>
</comment>
<gene>
    <name evidence="2" type="ORF">ANN_11772</name>
</gene>
<keyword evidence="1" id="KW-0812">Transmembrane</keyword>
<keyword evidence="3" id="KW-1185">Reference proteome</keyword>
<accession>A0ABQ8T5Z9</accession>
<proteinExistence type="predicted"/>
<evidence type="ECO:0000313" key="2">
    <source>
        <dbReference type="EMBL" id="KAJ4441912.1"/>
    </source>
</evidence>
<evidence type="ECO:0000313" key="3">
    <source>
        <dbReference type="Proteomes" id="UP001148838"/>
    </source>
</evidence>
<sequence length="285" mass="32052">MAVEKELCAGGGDPGGQSLLQTTPFRFLQRSFRDPALEKLYQSYSVKQKRAGLEVFLYAAILYDVYMLLVPSGQDAIMRGLTIAFLGLNLGLLAWCCRGIQHCSVWAAIPHLAWHLANSQLLAHLFLKKNDVTGRDSLGWVLLLDYLLFVTLPLRLRYCAVLSVGTCASYLVAVVGLGRADAHLLQQRQLRKYNIGMLYSPKKYRGLSLMNASWEAYVQHINICNTLLRVDDCHLHNVRDLVREKVSALSKLNITAIDAINWSGRKIRKHLRNDAFKLGQIIPCV</sequence>
<reference evidence="2 3" key="1">
    <citation type="journal article" date="2022" name="Allergy">
        <title>Genome assembly and annotation of Periplaneta americana reveal a comprehensive cockroach allergen profile.</title>
        <authorList>
            <person name="Wang L."/>
            <person name="Xiong Q."/>
            <person name="Saelim N."/>
            <person name="Wang L."/>
            <person name="Nong W."/>
            <person name="Wan A.T."/>
            <person name="Shi M."/>
            <person name="Liu X."/>
            <person name="Cao Q."/>
            <person name="Hui J.H.L."/>
            <person name="Sookrung N."/>
            <person name="Leung T.F."/>
            <person name="Tungtrongchitr A."/>
            <person name="Tsui S.K.W."/>
        </authorList>
    </citation>
    <scope>NUCLEOTIDE SEQUENCE [LARGE SCALE GENOMIC DNA]</scope>
    <source>
        <strain evidence="2">PWHHKU_190912</strain>
    </source>
</reference>
<feature type="non-terminal residue" evidence="2">
    <location>
        <position position="285"/>
    </location>
</feature>
<organism evidence="2 3">
    <name type="scientific">Periplaneta americana</name>
    <name type="common">American cockroach</name>
    <name type="synonym">Blatta americana</name>
    <dbReference type="NCBI Taxonomy" id="6978"/>
    <lineage>
        <taxon>Eukaryota</taxon>
        <taxon>Metazoa</taxon>
        <taxon>Ecdysozoa</taxon>
        <taxon>Arthropoda</taxon>
        <taxon>Hexapoda</taxon>
        <taxon>Insecta</taxon>
        <taxon>Pterygota</taxon>
        <taxon>Neoptera</taxon>
        <taxon>Polyneoptera</taxon>
        <taxon>Dictyoptera</taxon>
        <taxon>Blattodea</taxon>
        <taxon>Blattoidea</taxon>
        <taxon>Blattidae</taxon>
        <taxon>Blattinae</taxon>
        <taxon>Periplaneta</taxon>
    </lineage>
</organism>
<feature type="transmembrane region" description="Helical" evidence="1">
    <location>
        <begin position="160"/>
        <end position="182"/>
    </location>
</feature>
<name>A0ABQ8T5Z9_PERAM</name>
<evidence type="ECO:0000256" key="1">
    <source>
        <dbReference type="SAM" id="Phobius"/>
    </source>
</evidence>
<keyword evidence="1" id="KW-1133">Transmembrane helix</keyword>
<protein>
    <submittedName>
        <fullName evidence="2">Uncharacterized protein</fullName>
    </submittedName>
</protein>